<evidence type="ECO:0000256" key="2">
    <source>
        <dbReference type="SAM" id="SignalP"/>
    </source>
</evidence>
<accession>A0A6I9S855</accession>
<dbReference type="InterPro" id="IPR051915">
    <property type="entry name" value="Cellulose_Degrad_GH3"/>
</dbReference>
<dbReference type="InterPro" id="IPR036881">
    <property type="entry name" value="Glyco_hydro_3_C_sf"/>
</dbReference>
<gene>
    <name evidence="4" type="primary">LOC105057729</name>
</gene>
<dbReference type="InParanoid" id="A0A6I9S855"/>
<name>A0A6I9S855_ELAGV</name>
<dbReference type="Proteomes" id="UP000504607">
    <property type="component" value="Chromosome 14"/>
</dbReference>
<dbReference type="AlphaFoldDB" id="A0A6I9S855"/>
<dbReference type="Gene3D" id="3.20.20.300">
    <property type="entry name" value="Glycoside hydrolase, family 3, N-terminal domain"/>
    <property type="match status" value="1"/>
</dbReference>
<proteinExistence type="predicted"/>
<sequence>MMLMLLLALSCALYLRYHFSEEVMEAMIPYDDPEFIDDLTYLVKNNIIPMSQIEVTIRRILRVKCTMGLFEKPYADLSLADKNGKKEHRELAREAVRKSLVLLKNGKLSTNDPLLSLPKKAKKILATGSHADNLGC</sequence>
<dbReference type="GO" id="GO:0008422">
    <property type="term" value="F:beta-glucosidase activity"/>
    <property type="evidence" value="ECO:0007669"/>
    <property type="project" value="TreeGrafter"/>
</dbReference>
<dbReference type="PANTHER" id="PTHR30620:SF120">
    <property type="entry name" value="GLYCOSYL HYDROLASE FAMILY 3 N TERMINAL DOMAIN CONTAINING PROTEIN, EXPRESSED"/>
    <property type="match status" value="1"/>
</dbReference>
<evidence type="ECO:0000256" key="1">
    <source>
        <dbReference type="ARBA" id="ARBA00022801"/>
    </source>
</evidence>
<evidence type="ECO:0000313" key="3">
    <source>
        <dbReference type="Proteomes" id="UP000504607"/>
    </source>
</evidence>
<dbReference type="InterPro" id="IPR036962">
    <property type="entry name" value="Glyco_hydro_3_N_sf"/>
</dbReference>
<dbReference type="InterPro" id="IPR017853">
    <property type="entry name" value="GH"/>
</dbReference>
<dbReference type="RefSeq" id="XP_010938725.1">
    <property type="nucleotide sequence ID" value="XM_010940423.1"/>
</dbReference>
<keyword evidence="3" id="KW-1185">Reference proteome</keyword>
<dbReference type="OrthoDB" id="416222at2759"/>
<organism evidence="3 4">
    <name type="scientific">Elaeis guineensis var. tenera</name>
    <name type="common">Oil palm</name>
    <dbReference type="NCBI Taxonomy" id="51953"/>
    <lineage>
        <taxon>Eukaryota</taxon>
        <taxon>Viridiplantae</taxon>
        <taxon>Streptophyta</taxon>
        <taxon>Embryophyta</taxon>
        <taxon>Tracheophyta</taxon>
        <taxon>Spermatophyta</taxon>
        <taxon>Magnoliopsida</taxon>
        <taxon>Liliopsida</taxon>
        <taxon>Arecaceae</taxon>
        <taxon>Arecoideae</taxon>
        <taxon>Cocoseae</taxon>
        <taxon>Elaeidinae</taxon>
        <taxon>Elaeis</taxon>
    </lineage>
</organism>
<reference evidence="4" key="1">
    <citation type="submission" date="2025-08" db="UniProtKB">
        <authorList>
            <consortium name="RefSeq"/>
        </authorList>
    </citation>
    <scope>IDENTIFICATION</scope>
</reference>
<dbReference type="GO" id="GO:0009251">
    <property type="term" value="P:glucan catabolic process"/>
    <property type="evidence" value="ECO:0007669"/>
    <property type="project" value="TreeGrafter"/>
</dbReference>
<evidence type="ECO:0000313" key="4">
    <source>
        <dbReference type="RefSeq" id="XP_010938725.1"/>
    </source>
</evidence>
<keyword evidence="2" id="KW-0732">Signal</keyword>
<feature type="chain" id="PRO_5026995520" evidence="2">
    <location>
        <begin position="21"/>
        <end position="136"/>
    </location>
</feature>
<dbReference type="PANTHER" id="PTHR30620">
    <property type="entry name" value="PERIPLASMIC BETA-GLUCOSIDASE-RELATED"/>
    <property type="match status" value="1"/>
</dbReference>
<protein>
    <submittedName>
        <fullName evidence="4">Uncharacterized protein LOC105057729</fullName>
    </submittedName>
</protein>
<feature type="signal peptide" evidence="2">
    <location>
        <begin position="1"/>
        <end position="20"/>
    </location>
</feature>
<keyword evidence="1" id="KW-0378">Hydrolase</keyword>
<dbReference type="Gene3D" id="3.40.50.1700">
    <property type="entry name" value="Glycoside hydrolase family 3 C-terminal domain"/>
    <property type="match status" value="1"/>
</dbReference>
<dbReference type="SUPFAM" id="SSF51445">
    <property type="entry name" value="(Trans)glycosidases"/>
    <property type="match status" value="1"/>
</dbReference>